<evidence type="ECO:0000256" key="8">
    <source>
        <dbReference type="SAM" id="MobiDB-lite"/>
    </source>
</evidence>
<keyword evidence="11" id="KW-1185">Reference proteome</keyword>
<dbReference type="GO" id="GO:0005886">
    <property type="term" value="C:plasma membrane"/>
    <property type="evidence" value="ECO:0007669"/>
    <property type="project" value="UniProtKB-SubCell"/>
</dbReference>
<evidence type="ECO:0000256" key="3">
    <source>
        <dbReference type="ARBA" id="ARBA00022692"/>
    </source>
</evidence>
<keyword evidence="5 9" id="KW-0472">Membrane</keyword>
<comment type="subcellular location">
    <subcellularLocation>
        <location evidence="1">Cell membrane</location>
        <topology evidence="1">Multi-pass membrane protein</topology>
    </subcellularLocation>
</comment>
<dbReference type="GO" id="GO:0030425">
    <property type="term" value="C:dendrite"/>
    <property type="evidence" value="ECO:0007669"/>
    <property type="project" value="TreeGrafter"/>
</dbReference>
<dbReference type="AlphaFoldDB" id="A0A811UZP3"/>
<feature type="transmembrane region" description="Helical" evidence="9">
    <location>
        <begin position="322"/>
        <end position="344"/>
    </location>
</feature>
<dbReference type="PANTHER" id="PTHR21143">
    <property type="entry name" value="INVERTEBRATE GUSTATORY RECEPTOR"/>
    <property type="match status" value="1"/>
</dbReference>
<feature type="transmembrane region" description="Helical" evidence="9">
    <location>
        <begin position="801"/>
        <end position="824"/>
    </location>
</feature>
<evidence type="ECO:0000256" key="6">
    <source>
        <dbReference type="ARBA" id="ARBA00023170"/>
    </source>
</evidence>
<feature type="transmembrane region" description="Helical" evidence="9">
    <location>
        <begin position="123"/>
        <end position="144"/>
    </location>
</feature>
<dbReference type="EMBL" id="CAJHJT010000034">
    <property type="protein sequence ID" value="CAD7003106.1"/>
    <property type="molecule type" value="Genomic_DNA"/>
</dbReference>
<name>A0A811UZP3_CERCA</name>
<dbReference type="GO" id="GO:0007165">
    <property type="term" value="P:signal transduction"/>
    <property type="evidence" value="ECO:0007669"/>
    <property type="project" value="UniProtKB-KW"/>
</dbReference>
<feature type="region of interest" description="Disordered" evidence="8">
    <location>
        <begin position="51"/>
        <end position="73"/>
    </location>
</feature>
<feature type="transmembrane region" description="Helical" evidence="9">
    <location>
        <begin position="746"/>
        <end position="775"/>
    </location>
</feature>
<evidence type="ECO:0000256" key="9">
    <source>
        <dbReference type="SAM" id="Phobius"/>
    </source>
</evidence>
<dbReference type="GO" id="GO:0050909">
    <property type="term" value="P:sensory perception of taste"/>
    <property type="evidence" value="ECO:0007669"/>
    <property type="project" value="InterPro"/>
</dbReference>
<accession>A0A811UZP3</accession>
<feature type="transmembrane region" description="Helical" evidence="9">
    <location>
        <begin position="566"/>
        <end position="583"/>
    </location>
</feature>
<gene>
    <name evidence="10" type="ORF">CCAP1982_LOCUS11569</name>
</gene>
<proteinExistence type="predicted"/>
<dbReference type="Pfam" id="PF08395">
    <property type="entry name" value="7tm_7"/>
    <property type="match status" value="2"/>
</dbReference>
<comment type="caution">
    <text evidence="10">The sequence shown here is derived from an EMBL/GenBank/DDBJ whole genome shotgun (WGS) entry which is preliminary data.</text>
</comment>
<feature type="transmembrane region" description="Helical" evidence="9">
    <location>
        <begin position="523"/>
        <end position="546"/>
    </location>
</feature>
<evidence type="ECO:0000256" key="4">
    <source>
        <dbReference type="ARBA" id="ARBA00022989"/>
    </source>
</evidence>
<evidence type="ECO:0000313" key="11">
    <source>
        <dbReference type="Proteomes" id="UP000606786"/>
    </source>
</evidence>
<dbReference type="Proteomes" id="UP000606786">
    <property type="component" value="Unassembled WGS sequence"/>
</dbReference>
<evidence type="ECO:0000256" key="2">
    <source>
        <dbReference type="ARBA" id="ARBA00022475"/>
    </source>
</evidence>
<evidence type="ECO:0000313" key="10">
    <source>
        <dbReference type="EMBL" id="CAD7003106.1"/>
    </source>
</evidence>
<keyword evidence="3 9" id="KW-0812">Transmembrane</keyword>
<keyword evidence="4 9" id="KW-1133">Transmembrane helix</keyword>
<evidence type="ECO:0000256" key="5">
    <source>
        <dbReference type="ARBA" id="ARBA00023136"/>
    </source>
</evidence>
<dbReference type="GO" id="GO:0043025">
    <property type="term" value="C:neuronal cell body"/>
    <property type="evidence" value="ECO:0007669"/>
    <property type="project" value="TreeGrafter"/>
</dbReference>
<sequence>MQTHFTQRELTSNSTVESVLKFAYRISACLGINAYVYHSAVPVDSWYNKRRQQRRSGNSQLRNRQRRRPDIGRPQLPAHISQVYFSRSLRLYSLAILLMVIIAIPFVAYTMYLNQLFLRNSRILSLVGFGRLTFLHICAVGTLLRQYCKQQELITCTNRMLRLQLNIRKLVQQLGRKTLAQPVGLRTHCDEQLTFMLWLMLIPLLLSPTWTVFIVKIENVLVRPAYLAGLLILYYCQLVLQLTLCNCFVCTLILTQQSNRLNMLLRAALHPTARHANVPQPLNIARRNQLNTLTYKIRQLQRLFEENSQINGLLFRLYGPQLVAFLGFVLTECTVQSFVLYYVSCSPHTALPYRYVGETCTIRWNLWAVIYVFGLLCNMCLVVGAAHQLQSRVQYIRIVLAEGSARMPLVKAMCRHTYSEVQLSRTSLKISANEKIVKELSESVKMRLQKGKQLQRNTLQPRLIHRLEIIIYHMTTLMGITTFVRERTTKYREPRAAQPHALRLNKQQWHRHNRVSLRSSHALRWYSFILLILILTAIPFVLYTLYLDMSFLALTRLLAVVGNMRYVLIQGSAIIVMLINCCRQSRLLRFLNRLLRMQSNLLALTRHLRISGVTLADLQSFDRSTCVLLCTKVLSAMVPLVWTVYVIYKELAWQRPRLLASLLFNWFCTVFLQMMVVLYYFCLLRVVHYGKQLNLLLQNAISEARGHLDAVRPLRVTRRNRVFCLCRALRRLQCLYKRNSLSGRELVHIFTPSLLCFSFFVVVICTVQLFVIYFLTCSHKAGKFRTDGTVTHRDRCSSPNFVGVIQVLTMFGDMCIVIWGTHCLQSRLSETRLMLAESSIELSRSRDVCGSRGCEAQLERVLADFALYLRLESQQQPKKGRRYVYFMICGLFAFERRLLFVILQTILNYLLILIQYDKVTK</sequence>
<dbReference type="InterPro" id="IPR013604">
    <property type="entry name" value="7TM_chemorcpt"/>
</dbReference>
<evidence type="ECO:0000256" key="7">
    <source>
        <dbReference type="ARBA" id="ARBA00023224"/>
    </source>
</evidence>
<feature type="transmembrane region" description="Helical" evidence="9">
    <location>
        <begin position="227"/>
        <end position="254"/>
    </location>
</feature>
<protein>
    <submittedName>
        <fullName evidence="10">(Mediterranean fruit fly) hypothetical protein</fullName>
    </submittedName>
</protein>
<keyword evidence="7" id="KW-0807">Transducer</keyword>
<evidence type="ECO:0000256" key="1">
    <source>
        <dbReference type="ARBA" id="ARBA00004651"/>
    </source>
</evidence>
<feature type="transmembrane region" description="Helical" evidence="9">
    <location>
        <begin position="195"/>
        <end position="215"/>
    </location>
</feature>
<keyword evidence="6" id="KW-0675">Receptor</keyword>
<keyword evidence="2" id="KW-1003">Cell membrane</keyword>
<dbReference type="PANTHER" id="PTHR21143:SF121">
    <property type="entry name" value="GUSTATORY AND ODORANT RECEPTOR 21A"/>
    <property type="match status" value="1"/>
</dbReference>
<organism evidence="10 11">
    <name type="scientific">Ceratitis capitata</name>
    <name type="common">Mediterranean fruit fly</name>
    <name type="synonym">Tephritis capitata</name>
    <dbReference type="NCBI Taxonomy" id="7213"/>
    <lineage>
        <taxon>Eukaryota</taxon>
        <taxon>Metazoa</taxon>
        <taxon>Ecdysozoa</taxon>
        <taxon>Arthropoda</taxon>
        <taxon>Hexapoda</taxon>
        <taxon>Insecta</taxon>
        <taxon>Pterygota</taxon>
        <taxon>Neoptera</taxon>
        <taxon>Endopterygota</taxon>
        <taxon>Diptera</taxon>
        <taxon>Brachycera</taxon>
        <taxon>Muscomorpha</taxon>
        <taxon>Tephritoidea</taxon>
        <taxon>Tephritidae</taxon>
        <taxon>Ceratitis</taxon>
        <taxon>Ceratitis</taxon>
    </lineage>
</organism>
<dbReference type="GO" id="GO:0030424">
    <property type="term" value="C:axon"/>
    <property type="evidence" value="ECO:0007669"/>
    <property type="project" value="TreeGrafter"/>
</dbReference>
<feature type="transmembrane region" description="Helical" evidence="9">
    <location>
        <begin position="91"/>
        <end position="111"/>
    </location>
</feature>
<reference evidence="10" key="1">
    <citation type="submission" date="2020-11" db="EMBL/GenBank/DDBJ databases">
        <authorList>
            <person name="Whitehead M."/>
        </authorList>
    </citation>
    <scope>NUCLEOTIDE SEQUENCE</scope>
    <source>
        <strain evidence="10">EGII</strain>
    </source>
</reference>
<feature type="transmembrane region" description="Helical" evidence="9">
    <location>
        <begin position="364"/>
        <end position="387"/>
    </location>
</feature>
<feature type="transmembrane region" description="Helical" evidence="9">
    <location>
        <begin position="660"/>
        <end position="682"/>
    </location>
</feature>
<feature type="transmembrane region" description="Helical" evidence="9">
    <location>
        <begin position="883"/>
        <end position="916"/>
    </location>
</feature>
<feature type="transmembrane region" description="Helical" evidence="9">
    <location>
        <begin position="626"/>
        <end position="648"/>
    </location>
</feature>